<dbReference type="AlphaFoldDB" id="A0A4Y7L8Z8"/>
<feature type="region of interest" description="Disordered" evidence="7">
    <location>
        <begin position="105"/>
        <end position="137"/>
    </location>
</feature>
<evidence type="ECO:0000256" key="5">
    <source>
        <dbReference type="ARBA" id="ARBA00023136"/>
    </source>
</evidence>
<dbReference type="OMA" id="MAAMAMD"/>
<keyword evidence="10" id="KW-1185">Reference proteome</keyword>
<feature type="compositionally biased region" description="Acidic residues" evidence="7">
    <location>
        <begin position="422"/>
        <end position="439"/>
    </location>
</feature>
<keyword evidence="2" id="KW-0812">Transmembrane</keyword>
<evidence type="ECO:0000256" key="1">
    <source>
        <dbReference type="ARBA" id="ARBA00004477"/>
    </source>
</evidence>
<evidence type="ECO:0000313" key="9">
    <source>
        <dbReference type="EMBL" id="RZC80615.1"/>
    </source>
</evidence>
<gene>
    <name evidence="9" type="ORF">C5167_043192</name>
</gene>
<proteinExistence type="predicted"/>
<comment type="subcellular location">
    <subcellularLocation>
        <location evidence="1 6">Endoplasmic reticulum membrane</location>
        <topology evidence="1 6">Multi-pass membrane protein</topology>
    </subcellularLocation>
</comment>
<organism evidence="9 10">
    <name type="scientific">Papaver somniferum</name>
    <name type="common">Opium poppy</name>
    <dbReference type="NCBI Taxonomy" id="3469"/>
    <lineage>
        <taxon>Eukaryota</taxon>
        <taxon>Viridiplantae</taxon>
        <taxon>Streptophyta</taxon>
        <taxon>Embryophyta</taxon>
        <taxon>Tracheophyta</taxon>
        <taxon>Spermatophyta</taxon>
        <taxon>Magnoliopsida</taxon>
        <taxon>Ranunculales</taxon>
        <taxon>Papaveraceae</taxon>
        <taxon>Papaveroideae</taxon>
        <taxon>Papaver</taxon>
    </lineage>
</organism>
<evidence type="ECO:0000256" key="7">
    <source>
        <dbReference type="SAM" id="MobiDB-lite"/>
    </source>
</evidence>
<evidence type="ECO:0000259" key="8">
    <source>
        <dbReference type="PROSITE" id="PS50845"/>
    </source>
</evidence>
<dbReference type="GO" id="GO:0005789">
    <property type="term" value="C:endoplasmic reticulum membrane"/>
    <property type="evidence" value="ECO:0007669"/>
    <property type="project" value="UniProtKB-SubCell"/>
</dbReference>
<feature type="compositionally biased region" description="Basic residues" evidence="7">
    <location>
        <begin position="153"/>
        <end position="164"/>
    </location>
</feature>
<feature type="domain" description="Reticulon" evidence="8">
    <location>
        <begin position="197"/>
        <end position="347"/>
    </location>
</feature>
<feature type="region of interest" description="Disordered" evidence="7">
    <location>
        <begin position="153"/>
        <end position="187"/>
    </location>
</feature>
<dbReference type="InterPro" id="IPR044647">
    <property type="entry name" value="RTNLB17/18/21"/>
</dbReference>
<dbReference type="InterPro" id="IPR003388">
    <property type="entry name" value="Reticulon"/>
</dbReference>
<dbReference type="Pfam" id="PF02453">
    <property type="entry name" value="Reticulon"/>
    <property type="match status" value="1"/>
</dbReference>
<feature type="compositionally biased region" description="Low complexity" evidence="7">
    <location>
        <begin position="168"/>
        <end position="179"/>
    </location>
</feature>
<sequence length="478" mass="53434">MDPSSSPPPTIPSSPKPEETQLITNGEDHPHLSLGILNIAASSPRKRTKTPLKPPYSIKTPSSESSNPLQEIILLSPSPRRKSQAKLIERMETVEEPIDLIGPRKRCKNKASPVANQQNCASPRVRRSRRRLDQENRDDKEVGVLVLDEIVKPRKRKPNTRPRKEKASAAVPSNSLSSSPRTVSDGQSSLDNIKQLINDLVMWRDVAKSSLWFGFGSLCFLSSCTSQGLRYSVFSGISHLGLLFLAFSFLCNSCSPRYSNEQRLNLELKEDDIVRIARKVLPVANFVIVKTRELFSGEPSMTLKVAPILLFGAEYGHLITLWRLCAIGFFISFTAPKLYASYSMQIEGKAEYLGGWILGAWKACSLKKIVAVSAALAFWNLSSIKTRVFSAFLGMVILRYRRQHSESKINGEEGNGQQEEMMQVEEEEMMQVEEEEKEEEEKQGKALMVIEKEGCISSNVAVAQTGLRSIKAVQQSEY</sequence>
<keyword evidence="5" id="KW-0472">Membrane</keyword>
<accession>A0A4Y7L8Z8</accession>
<dbReference type="EMBL" id="CM010724">
    <property type="protein sequence ID" value="RZC80615.1"/>
    <property type="molecule type" value="Genomic_DNA"/>
</dbReference>
<reference evidence="9 10" key="1">
    <citation type="journal article" date="2018" name="Science">
        <title>The opium poppy genome and morphinan production.</title>
        <authorList>
            <person name="Guo L."/>
            <person name="Winzer T."/>
            <person name="Yang X."/>
            <person name="Li Y."/>
            <person name="Ning Z."/>
            <person name="He Z."/>
            <person name="Teodor R."/>
            <person name="Lu Y."/>
            <person name="Bowser T.A."/>
            <person name="Graham I.A."/>
            <person name="Ye K."/>
        </authorList>
    </citation>
    <scope>NUCLEOTIDE SEQUENCE [LARGE SCALE GENOMIC DNA]</scope>
    <source>
        <strain evidence="10">cv. HN1</strain>
        <tissue evidence="9">Leaves</tissue>
    </source>
</reference>
<feature type="compositionally biased region" description="Pro residues" evidence="7">
    <location>
        <begin position="1"/>
        <end position="15"/>
    </location>
</feature>
<dbReference type="PANTHER" id="PTHR46626:SF2">
    <property type="entry name" value="RETICULON-LIKE PROTEIN B17"/>
    <property type="match status" value="1"/>
</dbReference>
<evidence type="ECO:0000256" key="3">
    <source>
        <dbReference type="ARBA" id="ARBA00022824"/>
    </source>
</evidence>
<dbReference type="PROSITE" id="PS50845">
    <property type="entry name" value="RETICULON"/>
    <property type="match status" value="1"/>
</dbReference>
<protein>
    <recommendedName>
        <fullName evidence="6">Reticulon-like protein</fullName>
    </recommendedName>
</protein>
<evidence type="ECO:0000256" key="2">
    <source>
        <dbReference type="ARBA" id="ARBA00022692"/>
    </source>
</evidence>
<evidence type="ECO:0000256" key="6">
    <source>
        <dbReference type="RuleBase" id="RU363132"/>
    </source>
</evidence>
<dbReference type="Gramene" id="RZC80615">
    <property type="protein sequence ID" value="RZC80615"/>
    <property type="gene ID" value="C5167_043192"/>
</dbReference>
<feature type="region of interest" description="Disordered" evidence="7">
    <location>
        <begin position="408"/>
        <end position="444"/>
    </location>
</feature>
<dbReference type="Proteomes" id="UP000316621">
    <property type="component" value="Chromosome 10"/>
</dbReference>
<dbReference type="PANTHER" id="PTHR46626">
    <property type="entry name" value="RETICULON-LIKE PROTEIN B17"/>
    <property type="match status" value="1"/>
</dbReference>
<feature type="compositionally biased region" description="Polar residues" evidence="7">
    <location>
        <begin position="59"/>
        <end position="69"/>
    </location>
</feature>
<evidence type="ECO:0000256" key="4">
    <source>
        <dbReference type="ARBA" id="ARBA00022989"/>
    </source>
</evidence>
<evidence type="ECO:0000313" key="10">
    <source>
        <dbReference type="Proteomes" id="UP000316621"/>
    </source>
</evidence>
<name>A0A4Y7L8Z8_PAPSO</name>
<feature type="region of interest" description="Disordered" evidence="7">
    <location>
        <begin position="1"/>
        <end position="84"/>
    </location>
</feature>
<dbReference type="STRING" id="3469.A0A4Y7L8Z8"/>
<keyword evidence="4" id="KW-1133">Transmembrane helix</keyword>
<keyword evidence="3 6" id="KW-0256">Endoplasmic reticulum</keyword>